<gene>
    <name evidence="1" type="ORF">OXIME_000586</name>
</gene>
<evidence type="ECO:0000313" key="2">
    <source>
        <dbReference type="Proteomes" id="UP001451606"/>
    </source>
</evidence>
<organism evidence="1 2">
    <name type="scientific">Oxyplasma meridianum</name>
    <dbReference type="NCBI Taxonomy" id="3073602"/>
    <lineage>
        <taxon>Archaea</taxon>
        <taxon>Methanobacteriati</taxon>
        <taxon>Thermoplasmatota</taxon>
        <taxon>Thermoplasmata</taxon>
        <taxon>Thermoplasmatales</taxon>
        <taxon>Thermoplasmataceae</taxon>
        <taxon>Oxyplasma</taxon>
    </lineage>
</organism>
<dbReference type="RefSeq" id="WP_393971989.1">
    <property type="nucleotide sequence ID" value="NZ_CP133772.1"/>
</dbReference>
<dbReference type="EMBL" id="CP133772">
    <property type="protein sequence ID" value="WYY00034.1"/>
    <property type="molecule type" value="Genomic_DNA"/>
</dbReference>
<protein>
    <submittedName>
        <fullName evidence="1">Uncharacterized protein</fullName>
    </submittedName>
</protein>
<reference evidence="1 2" key="1">
    <citation type="submission" date="2023-09" db="EMBL/GenBank/DDBJ databases">
        <authorList>
            <person name="Golyshina O.V."/>
            <person name="Lunev E.A."/>
            <person name="Bargiela R."/>
            <person name="Gaines M.C."/>
            <person name="Daum B."/>
            <person name="Bale N.J."/>
            <person name="Koenen M."/>
            <person name="Sinninghe Damst J.S."/>
            <person name="Yakimov M."/>
            <person name="Golyshin P.N."/>
        </authorList>
    </citation>
    <scope>NUCLEOTIDE SEQUENCE [LARGE SCALE GENOMIC DNA]</scope>
    <source>
        <strain evidence="1 2">M1</strain>
    </source>
</reference>
<evidence type="ECO:0000313" key="1">
    <source>
        <dbReference type="EMBL" id="WYY00034.1"/>
    </source>
</evidence>
<proteinExistence type="predicted"/>
<dbReference type="KEGG" id="omr:OXIME_000586"/>
<keyword evidence="2" id="KW-1185">Reference proteome</keyword>
<dbReference type="AlphaFoldDB" id="A0AAX4NFX4"/>
<dbReference type="GeneID" id="95967315"/>
<sequence>MNMRHASVDEVERIQIILKELRNIDGIRENQIGHFYFKGKNVIHFHTHQDDIYADIGDTRIKLTLPMDTVQIAEILNNVNQYMIKIAEERRKH</sequence>
<dbReference type="Proteomes" id="UP001451606">
    <property type="component" value="Chromosome"/>
</dbReference>
<accession>A0AAX4NFX4</accession>
<name>A0AAX4NFX4_9ARCH</name>